<dbReference type="Proteomes" id="UP001595767">
    <property type="component" value="Unassembled WGS sequence"/>
</dbReference>
<accession>A0ABV8L9A3</accession>
<evidence type="ECO:0000313" key="3">
    <source>
        <dbReference type="Proteomes" id="UP001595767"/>
    </source>
</evidence>
<gene>
    <name evidence="2" type="ORF">ACFOW8_21000</name>
</gene>
<feature type="transmembrane region" description="Helical" evidence="1">
    <location>
        <begin position="12"/>
        <end position="37"/>
    </location>
</feature>
<dbReference type="EMBL" id="JBHSBA010000014">
    <property type="protein sequence ID" value="MFC4127411.1"/>
    <property type="molecule type" value="Genomic_DNA"/>
</dbReference>
<evidence type="ECO:0000313" key="2">
    <source>
        <dbReference type="EMBL" id="MFC4127411.1"/>
    </source>
</evidence>
<feature type="transmembrane region" description="Helical" evidence="1">
    <location>
        <begin position="63"/>
        <end position="83"/>
    </location>
</feature>
<organism evidence="2 3">
    <name type="scientific">Nocardia rhizosphaerae</name>
    <dbReference type="NCBI Taxonomy" id="1691571"/>
    <lineage>
        <taxon>Bacteria</taxon>
        <taxon>Bacillati</taxon>
        <taxon>Actinomycetota</taxon>
        <taxon>Actinomycetes</taxon>
        <taxon>Mycobacteriales</taxon>
        <taxon>Nocardiaceae</taxon>
        <taxon>Nocardia</taxon>
    </lineage>
</organism>
<sequence length="121" mass="13047">MTDKNSRTDHVLAPATFGAITGGILAVIAYFPLVALLQNVFDVPELTATPKKYRGETEPISPWYWITWMVPALVAIPAGLTLSRWRRIRVFALASSATFALGAAVVAAVVISFEVNGFAPD</sequence>
<feature type="transmembrane region" description="Helical" evidence="1">
    <location>
        <begin position="90"/>
        <end position="113"/>
    </location>
</feature>
<keyword evidence="3" id="KW-1185">Reference proteome</keyword>
<evidence type="ECO:0000256" key="1">
    <source>
        <dbReference type="SAM" id="Phobius"/>
    </source>
</evidence>
<protein>
    <submittedName>
        <fullName evidence="2">Uncharacterized protein</fullName>
    </submittedName>
</protein>
<keyword evidence="1" id="KW-0472">Membrane</keyword>
<name>A0ABV8L9A3_9NOCA</name>
<comment type="caution">
    <text evidence="2">The sequence shown here is derived from an EMBL/GenBank/DDBJ whole genome shotgun (WGS) entry which is preliminary data.</text>
</comment>
<reference evidence="3" key="1">
    <citation type="journal article" date="2019" name="Int. J. Syst. Evol. Microbiol.">
        <title>The Global Catalogue of Microorganisms (GCM) 10K type strain sequencing project: providing services to taxonomists for standard genome sequencing and annotation.</title>
        <authorList>
            <consortium name="The Broad Institute Genomics Platform"/>
            <consortium name="The Broad Institute Genome Sequencing Center for Infectious Disease"/>
            <person name="Wu L."/>
            <person name="Ma J."/>
        </authorList>
    </citation>
    <scope>NUCLEOTIDE SEQUENCE [LARGE SCALE GENOMIC DNA]</scope>
    <source>
        <strain evidence="3">CGMCC 4.7204</strain>
    </source>
</reference>
<keyword evidence="1" id="KW-0812">Transmembrane</keyword>
<proteinExistence type="predicted"/>
<dbReference type="RefSeq" id="WP_378552775.1">
    <property type="nucleotide sequence ID" value="NZ_JBHSBA010000014.1"/>
</dbReference>
<keyword evidence="1" id="KW-1133">Transmembrane helix</keyword>